<dbReference type="PANTHER" id="PTHR48081:SF33">
    <property type="entry name" value="KYNURENINE FORMAMIDASE"/>
    <property type="match status" value="1"/>
</dbReference>
<dbReference type="OrthoDB" id="9777975at2"/>
<dbReference type="InterPro" id="IPR050300">
    <property type="entry name" value="GDXG_lipolytic_enzyme"/>
</dbReference>
<name>A0A4Q0PCB8_9FLAO</name>
<dbReference type="AlphaFoldDB" id="A0A4Q0PCB8"/>
<dbReference type="GO" id="GO:0004061">
    <property type="term" value="F:arylformamidase activity"/>
    <property type="evidence" value="ECO:0007669"/>
    <property type="project" value="TreeGrafter"/>
</dbReference>
<sequence>MRNHLFLFALIASILASCGSVKKEDITYLDADYTASAKEPQLNIFQPKDSLVQHDVLIFVHGGNWNSGNKETYSILGRNFAGKNYVTVIPGYTLSPFANYDQMTQEIAKAIKWTHENIAQYGGKPNRIFLMGHSAGGHLVALATMSPNYLNNPDYIKGIILDDAAGLDQYSYLQENPPTSDEYYDVTWTTNPEEWKNASPYYFLDENTPPILTFLGTKTIPSLYYYNDLFHQKLLEFQPEAKLIILNKKHVAMVSQFFSPLSSRFGEIQEFTEGVQ</sequence>
<dbReference type="Proteomes" id="UP000289859">
    <property type="component" value="Unassembled WGS sequence"/>
</dbReference>
<feature type="domain" description="BD-FAE-like" evidence="2">
    <location>
        <begin position="42"/>
        <end position="218"/>
    </location>
</feature>
<evidence type="ECO:0000313" key="4">
    <source>
        <dbReference type="Proteomes" id="UP000289859"/>
    </source>
</evidence>
<evidence type="ECO:0000259" key="2">
    <source>
        <dbReference type="Pfam" id="PF20434"/>
    </source>
</evidence>
<evidence type="ECO:0000256" key="1">
    <source>
        <dbReference type="ARBA" id="ARBA00022801"/>
    </source>
</evidence>
<dbReference type="Gene3D" id="3.40.50.1820">
    <property type="entry name" value="alpha/beta hydrolase"/>
    <property type="match status" value="1"/>
</dbReference>
<dbReference type="SUPFAM" id="SSF53474">
    <property type="entry name" value="alpha/beta-Hydrolases"/>
    <property type="match status" value="1"/>
</dbReference>
<dbReference type="RefSeq" id="WP_128765016.1">
    <property type="nucleotide sequence ID" value="NZ_JBHUOO010000047.1"/>
</dbReference>
<keyword evidence="4" id="KW-1185">Reference proteome</keyword>
<proteinExistence type="predicted"/>
<dbReference type="PANTHER" id="PTHR48081">
    <property type="entry name" value="AB HYDROLASE SUPERFAMILY PROTEIN C4A8.06C"/>
    <property type="match status" value="1"/>
</dbReference>
<reference evidence="3 4" key="1">
    <citation type="submission" date="2018-07" db="EMBL/GenBank/DDBJ databases">
        <title>Leeuwenhoekiella genomics.</title>
        <authorList>
            <person name="Tahon G."/>
            <person name="Willems A."/>
        </authorList>
    </citation>
    <scope>NUCLEOTIDE SEQUENCE [LARGE SCALE GENOMIC DNA]</scope>
    <source>
        <strain evidence="3 4">LMG 29608</strain>
    </source>
</reference>
<comment type="caution">
    <text evidence="3">The sequence shown here is derived from an EMBL/GenBank/DDBJ whole genome shotgun (WGS) entry which is preliminary data.</text>
</comment>
<dbReference type="EMBL" id="QOVK01000004">
    <property type="protein sequence ID" value="RXG24016.1"/>
    <property type="molecule type" value="Genomic_DNA"/>
</dbReference>
<organism evidence="3 4">
    <name type="scientific">Leeuwenhoekiella polynyae</name>
    <dbReference type="NCBI Taxonomy" id="1550906"/>
    <lineage>
        <taxon>Bacteria</taxon>
        <taxon>Pseudomonadati</taxon>
        <taxon>Bacteroidota</taxon>
        <taxon>Flavobacteriia</taxon>
        <taxon>Flavobacteriales</taxon>
        <taxon>Flavobacteriaceae</taxon>
        <taxon>Leeuwenhoekiella</taxon>
    </lineage>
</organism>
<dbReference type="InterPro" id="IPR049492">
    <property type="entry name" value="BD-FAE-like_dom"/>
</dbReference>
<evidence type="ECO:0000313" key="3">
    <source>
        <dbReference type="EMBL" id="RXG24016.1"/>
    </source>
</evidence>
<dbReference type="InterPro" id="IPR029058">
    <property type="entry name" value="AB_hydrolase_fold"/>
</dbReference>
<keyword evidence="1" id="KW-0378">Hydrolase</keyword>
<dbReference type="Pfam" id="PF20434">
    <property type="entry name" value="BD-FAE"/>
    <property type="match status" value="1"/>
</dbReference>
<gene>
    <name evidence="3" type="ORF">DSM02_1501</name>
</gene>
<protein>
    <submittedName>
        <fullName evidence="3">Carboxylesterase family protein</fullName>
    </submittedName>
</protein>
<accession>A0A4Q0PCB8</accession>
<dbReference type="PROSITE" id="PS51257">
    <property type="entry name" value="PROKAR_LIPOPROTEIN"/>
    <property type="match status" value="1"/>
</dbReference>